<evidence type="ECO:0000313" key="2">
    <source>
        <dbReference type="Proteomes" id="UP001236369"/>
    </source>
</evidence>
<accession>A0ABU0HM40</accession>
<name>A0ABU0HM40_9HYPH</name>
<dbReference type="Gene3D" id="1.10.8.60">
    <property type="match status" value="1"/>
</dbReference>
<organism evidence="1 2">
    <name type="scientific">Methylobacterium persicinum</name>
    <dbReference type="NCBI Taxonomy" id="374426"/>
    <lineage>
        <taxon>Bacteria</taxon>
        <taxon>Pseudomonadati</taxon>
        <taxon>Pseudomonadota</taxon>
        <taxon>Alphaproteobacteria</taxon>
        <taxon>Hyphomicrobiales</taxon>
        <taxon>Methylobacteriaceae</taxon>
        <taxon>Methylobacterium</taxon>
    </lineage>
</organism>
<dbReference type="PANTHER" id="PTHR23076">
    <property type="entry name" value="METALLOPROTEASE M41 FTSH"/>
    <property type="match status" value="1"/>
</dbReference>
<evidence type="ECO:0000313" key="1">
    <source>
        <dbReference type="EMBL" id="MDQ0443389.1"/>
    </source>
</evidence>
<gene>
    <name evidence="1" type="ORF">QO016_002892</name>
</gene>
<proteinExistence type="predicted"/>
<dbReference type="PROSITE" id="PS00674">
    <property type="entry name" value="AAA"/>
    <property type="match status" value="1"/>
</dbReference>
<dbReference type="EMBL" id="JAUSVV010000006">
    <property type="protein sequence ID" value="MDQ0443389.1"/>
    <property type="molecule type" value="Genomic_DNA"/>
</dbReference>
<dbReference type="PANTHER" id="PTHR23076:SF97">
    <property type="entry name" value="ATP-DEPENDENT ZINC METALLOPROTEASE YME1L1"/>
    <property type="match status" value="1"/>
</dbReference>
<dbReference type="Proteomes" id="UP001236369">
    <property type="component" value="Unassembled WGS sequence"/>
</dbReference>
<sequence length="160" mass="16517">MSGATSSLTIIGATNFPERLDEALVRPGRLNKVVRIGRPDGPATVGILRQHLGRDLADLDLGPVASICAGATGSQIAGWAKGARATARAAGRPMTHADLGAQVAPAETRDAQEVWANKDVMGLRRLGSTAVCTLETPTLDPFGGSHFGANHPDMTHSSGS</sequence>
<reference evidence="1 2" key="1">
    <citation type="submission" date="2023-07" db="EMBL/GenBank/DDBJ databases">
        <title>Genomic Encyclopedia of Type Strains, Phase IV (KMG-IV): sequencing the most valuable type-strain genomes for metagenomic binning, comparative biology and taxonomic classification.</title>
        <authorList>
            <person name="Goeker M."/>
        </authorList>
    </citation>
    <scope>NUCLEOTIDE SEQUENCE [LARGE SCALE GENOMIC DNA]</scope>
    <source>
        <strain evidence="1 2">DSM 19562</strain>
    </source>
</reference>
<dbReference type="Gene3D" id="3.40.50.300">
    <property type="entry name" value="P-loop containing nucleotide triphosphate hydrolases"/>
    <property type="match status" value="1"/>
</dbReference>
<dbReference type="InterPro" id="IPR003960">
    <property type="entry name" value="ATPase_AAA_CS"/>
</dbReference>
<protein>
    <submittedName>
        <fullName evidence="1">SpoVK/Ycf46/Vps4 family AAA+-type ATPase</fullName>
    </submittedName>
</protein>
<keyword evidence="2" id="KW-1185">Reference proteome</keyword>
<comment type="caution">
    <text evidence="1">The sequence shown here is derived from an EMBL/GenBank/DDBJ whole genome shotgun (WGS) entry which is preliminary data.</text>
</comment>
<dbReference type="SUPFAM" id="SSF52540">
    <property type="entry name" value="P-loop containing nucleoside triphosphate hydrolases"/>
    <property type="match status" value="1"/>
</dbReference>
<dbReference type="InterPro" id="IPR027417">
    <property type="entry name" value="P-loop_NTPase"/>
</dbReference>